<dbReference type="OrthoDB" id="8876745at2"/>
<evidence type="ECO:0000259" key="11">
    <source>
        <dbReference type="Pfam" id="PF02771"/>
    </source>
</evidence>
<dbReference type="FunFam" id="1.20.140.10:FF:000004">
    <property type="entry name" value="Acyl-CoA dehydrogenase FadE25"/>
    <property type="match status" value="1"/>
</dbReference>
<dbReference type="CDD" id="cd01158">
    <property type="entry name" value="SCAD_SBCAD"/>
    <property type="match status" value="1"/>
</dbReference>
<dbReference type="InterPro" id="IPR009075">
    <property type="entry name" value="AcylCo_DH/oxidase_C"/>
</dbReference>
<evidence type="ECO:0000259" key="10">
    <source>
        <dbReference type="Pfam" id="PF02770"/>
    </source>
</evidence>
<accession>A0A543JJ52</accession>
<evidence type="ECO:0000256" key="2">
    <source>
        <dbReference type="ARBA" id="ARBA00009347"/>
    </source>
</evidence>
<evidence type="ECO:0000256" key="4">
    <source>
        <dbReference type="ARBA" id="ARBA00022827"/>
    </source>
</evidence>
<dbReference type="PROSITE" id="PS00073">
    <property type="entry name" value="ACYL_COA_DH_2"/>
    <property type="match status" value="1"/>
</dbReference>
<dbReference type="Pfam" id="PF02771">
    <property type="entry name" value="Acyl-CoA_dh_N"/>
    <property type="match status" value="1"/>
</dbReference>
<dbReference type="InterPro" id="IPR013786">
    <property type="entry name" value="AcylCoA_DH/ox_N"/>
</dbReference>
<dbReference type="Pfam" id="PF00441">
    <property type="entry name" value="Acyl-CoA_dh_1"/>
    <property type="match status" value="1"/>
</dbReference>
<feature type="domain" description="Acyl-CoA dehydrogenase/oxidase C-terminal" evidence="9">
    <location>
        <begin position="235"/>
        <end position="384"/>
    </location>
</feature>
<dbReference type="InterPro" id="IPR046373">
    <property type="entry name" value="Acyl-CoA_Oxase/DH_mid-dom_sf"/>
</dbReference>
<dbReference type="FunFam" id="1.10.540.10:FF:000023">
    <property type="entry name" value="Acyl-CoA dehydrogenase FadE25"/>
    <property type="match status" value="1"/>
</dbReference>
<keyword evidence="3 8" id="KW-0285">Flavoprotein</keyword>
<evidence type="ECO:0000313" key="12">
    <source>
        <dbReference type="EMBL" id="TQM82768.1"/>
    </source>
</evidence>
<dbReference type="SUPFAM" id="SSF56645">
    <property type="entry name" value="Acyl-CoA dehydrogenase NM domain-like"/>
    <property type="match status" value="1"/>
</dbReference>
<dbReference type="Gene3D" id="2.40.110.10">
    <property type="entry name" value="Butyryl-CoA Dehydrogenase, subunit A, domain 2"/>
    <property type="match status" value="1"/>
</dbReference>
<reference evidence="12 13" key="1">
    <citation type="submission" date="2019-06" db="EMBL/GenBank/DDBJ databases">
        <title>Sequencing the genomes of 1000 actinobacteria strains.</title>
        <authorList>
            <person name="Klenk H.-P."/>
        </authorList>
    </citation>
    <scope>NUCLEOTIDE SEQUENCE [LARGE SCALE GENOMIC DNA]</scope>
    <source>
        <strain evidence="12 13">DSM 45456</strain>
    </source>
</reference>
<evidence type="ECO:0000256" key="6">
    <source>
        <dbReference type="ARBA" id="ARBA00052546"/>
    </source>
</evidence>
<dbReference type="InterPro" id="IPR009100">
    <property type="entry name" value="AcylCoA_DH/oxidase_NM_dom_sf"/>
</dbReference>
<dbReference type="EMBL" id="VFPP01000001">
    <property type="protein sequence ID" value="TQM82768.1"/>
    <property type="molecule type" value="Genomic_DNA"/>
</dbReference>
<dbReference type="SUPFAM" id="SSF47203">
    <property type="entry name" value="Acyl-CoA dehydrogenase C-terminal domain-like"/>
    <property type="match status" value="1"/>
</dbReference>
<dbReference type="GO" id="GO:0003995">
    <property type="term" value="F:acyl-CoA dehydrogenase activity"/>
    <property type="evidence" value="ECO:0007669"/>
    <property type="project" value="InterPro"/>
</dbReference>
<dbReference type="InterPro" id="IPR006089">
    <property type="entry name" value="Acyl-CoA_DH_CS"/>
</dbReference>
<feature type="domain" description="Acyl-CoA oxidase/dehydrogenase middle" evidence="10">
    <location>
        <begin position="127"/>
        <end position="223"/>
    </location>
</feature>
<organism evidence="12 13">
    <name type="scientific">Saccharothrix saharensis</name>
    <dbReference type="NCBI Taxonomy" id="571190"/>
    <lineage>
        <taxon>Bacteria</taxon>
        <taxon>Bacillati</taxon>
        <taxon>Actinomycetota</taxon>
        <taxon>Actinomycetes</taxon>
        <taxon>Pseudonocardiales</taxon>
        <taxon>Pseudonocardiaceae</taxon>
        <taxon>Saccharothrix</taxon>
    </lineage>
</organism>
<evidence type="ECO:0000256" key="8">
    <source>
        <dbReference type="RuleBase" id="RU362125"/>
    </source>
</evidence>
<dbReference type="PROSITE" id="PS00072">
    <property type="entry name" value="ACYL_COA_DH_1"/>
    <property type="match status" value="1"/>
</dbReference>
<evidence type="ECO:0000313" key="13">
    <source>
        <dbReference type="Proteomes" id="UP000316628"/>
    </source>
</evidence>
<sequence>MDPSFGTYQLAEEHEALREAVRSLADKEIAPHAAEVDEQERFPVEALNALVKSGFAAVHVPEAYDGQGADSVATCIVIEEVARVCASSSLIPAVNKLGTMPILLSASESLKQQVLPSIASGEAMASYALSEREAGSDTASMRTRARLDGDHWVLNGTKCWITNAGESTWYTVMAVTDPDAPKKSQGISAFVVHKDDPGFVVGSKERKLGIKGSPTREIHFENCTIPADRIIGEPGTGLKTALRTLDHTRPTIGAQAVGIAQGALEAAVAYVKDRKQFGKSISEFQGVQFMLADMAMKIEAARHMVYVAAAKAERGEPNIGFITAAAKCFASDVAMEVTTDAVQLFGGAGYTRDFPVERMMRDAKITQIYEGTNQIQRVVMSRSLLNG</sequence>
<dbReference type="InterPro" id="IPR036250">
    <property type="entry name" value="AcylCo_DH-like_C"/>
</dbReference>
<dbReference type="GO" id="GO:0050660">
    <property type="term" value="F:flavin adenine dinucleotide binding"/>
    <property type="evidence" value="ECO:0007669"/>
    <property type="project" value="InterPro"/>
</dbReference>
<dbReference type="FunFam" id="2.40.110.10:FF:000001">
    <property type="entry name" value="Acyl-CoA dehydrogenase, mitochondrial"/>
    <property type="match status" value="1"/>
</dbReference>
<keyword evidence="13" id="KW-1185">Reference proteome</keyword>
<evidence type="ECO:0000256" key="1">
    <source>
        <dbReference type="ARBA" id="ARBA00001974"/>
    </source>
</evidence>
<dbReference type="PANTHER" id="PTHR43884:SF12">
    <property type="entry name" value="ISOVALERYL-COA DEHYDROGENASE, MITOCHONDRIAL-RELATED"/>
    <property type="match status" value="1"/>
</dbReference>
<dbReference type="InterPro" id="IPR006091">
    <property type="entry name" value="Acyl-CoA_Oxase/DH_mid-dom"/>
</dbReference>
<dbReference type="Gene3D" id="1.20.140.10">
    <property type="entry name" value="Butyryl-CoA Dehydrogenase, subunit A, domain 3"/>
    <property type="match status" value="1"/>
</dbReference>
<name>A0A543JJ52_9PSEU</name>
<dbReference type="Gene3D" id="1.10.540.10">
    <property type="entry name" value="Acyl-CoA dehydrogenase/oxidase, N-terminal domain"/>
    <property type="match status" value="1"/>
</dbReference>
<evidence type="ECO:0000259" key="9">
    <source>
        <dbReference type="Pfam" id="PF00441"/>
    </source>
</evidence>
<feature type="domain" description="Acyl-CoA dehydrogenase/oxidase N-terminal" evidence="11">
    <location>
        <begin position="12"/>
        <end position="122"/>
    </location>
</feature>
<dbReference type="Proteomes" id="UP000316628">
    <property type="component" value="Unassembled WGS sequence"/>
</dbReference>
<dbReference type="Pfam" id="PF02770">
    <property type="entry name" value="Acyl-CoA_dh_M"/>
    <property type="match status" value="1"/>
</dbReference>
<dbReference type="PANTHER" id="PTHR43884">
    <property type="entry name" value="ACYL-COA DEHYDROGENASE"/>
    <property type="match status" value="1"/>
</dbReference>
<comment type="cofactor">
    <cofactor evidence="1 8">
        <name>FAD</name>
        <dbReference type="ChEBI" id="CHEBI:57692"/>
    </cofactor>
</comment>
<proteinExistence type="inferred from homology"/>
<dbReference type="InterPro" id="IPR037069">
    <property type="entry name" value="AcylCoA_DH/ox_N_sf"/>
</dbReference>
<comment type="catalytic activity">
    <reaction evidence="6">
        <text>a 2,3-saturated acyl-CoA + A = a 2,3-dehydroacyl-CoA + AH2</text>
        <dbReference type="Rhea" id="RHEA:48608"/>
        <dbReference type="ChEBI" id="CHEBI:13193"/>
        <dbReference type="ChEBI" id="CHEBI:17499"/>
        <dbReference type="ChEBI" id="CHEBI:60015"/>
        <dbReference type="ChEBI" id="CHEBI:65111"/>
    </reaction>
</comment>
<dbReference type="RefSeq" id="WP_141980558.1">
    <property type="nucleotide sequence ID" value="NZ_VFPP01000001.1"/>
</dbReference>
<evidence type="ECO:0000256" key="5">
    <source>
        <dbReference type="ARBA" id="ARBA00023002"/>
    </source>
</evidence>
<dbReference type="AlphaFoldDB" id="A0A543JJ52"/>
<comment type="similarity">
    <text evidence="2 8">Belongs to the acyl-CoA dehydrogenase family.</text>
</comment>
<evidence type="ECO:0000256" key="3">
    <source>
        <dbReference type="ARBA" id="ARBA00022630"/>
    </source>
</evidence>
<keyword evidence="5 8" id="KW-0560">Oxidoreductase</keyword>
<keyword evidence="4 8" id="KW-0274">FAD</keyword>
<evidence type="ECO:0000256" key="7">
    <source>
        <dbReference type="ARBA" id="ARBA00071575"/>
    </source>
</evidence>
<protein>
    <recommendedName>
        <fullName evidence="7">Probable acyl-CoA dehydrogenase fadE25</fullName>
    </recommendedName>
</protein>
<dbReference type="PIRSF" id="PIRSF016578">
    <property type="entry name" value="HsaA"/>
    <property type="match status" value="1"/>
</dbReference>
<comment type="caution">
    <text evidence="12">The sequence shown here is derived from an EMBL/GenBank/DDBJ whole genome shotgun (WGS) entry which is preliminary data.</text>
</comment>
<gene>
    <name evidence="12" type="ORF">FHX81_5179</name>
</gene>